<protein>
    <submittedName>
        <fullName evidence="1">Putative ORF19</fullName>
    </submittedName>
</protein>
<dbReference type="Pfam" id="PF05152">
    <property type="entry name" value="DUF705"/>
    <property type="match status" value="1"/>
</dbReference>
<evidence type="ECO:0000313" key="1">
    <source>
        <dbReference type="EMBL" id="QKN22470.1"/>
    </source>
</evidence>
<proteinExistence type="predicted"/>
<name>A0A6M9TZW8_9VIRU</name>
<accession>A0A6M9TZW8</accession>
<dbReference type="InterPro" id="IPR007827">
    <property type="entry name" value="DUF705"/>
</dbReference>
<dbReference type="SUPFAM" id="SSF56784">
    <property type="entry name" value="HAD-like"/>
    <property type="match status" value="1"/>
</dbReference>
<organism evidence="1">
    <name type="scientific">Drosophila-associated filamentous virus</name>
    <dbReference type="NCBI Taxonomy" id="2743186"/>
    <lineage>
        <taxon>Viruses</taxon>
    </lineage>
</organism>
<reference evidence="1" key="1">
    <citation type="journal article" date="2021" name="Virus">
        <title>The discovery, distribution and diversity of DNA viruses associated with Drosophila melanogaster in Europe.</title>
        <authorList>
            <person name="Wallace M.A."/>
            <person name="Coffman K.A."/>
            <person name="Gilbert C."/>
            <person name="Ravindran S."/>
            <person name="Albery G.F."/>
            <person name="Abbott J."/>
            <person name="Argyridou E."/>
            <person name="Bellosta P."/>
            <person name="Betancourt A.J."/>
            <person name="Colinet H."/>
            <person name="Eric K."/>
            <person name="Glaser-Schmitt A."/>
            <person name="Grath S."/>
            <person name="Jelic M."/>
            <person name="Kankare M."/>
            <person name="Kozeretska I."/>
            <person name="Loeschcke V."/>
            <person name="Montchamp-Moreau C."/>
            <person name="Ometto L."/>
            <person name="Onder B.S."/>
            <person name="Orengo D.J."/>
            <person name="Parsch J."/>
            <person name="Pascual M."/>
            <person name="Patenkovic A."/>
            <person name="Puerma E."/>
            <person name="Ritchie M.G."/>
            <person name="Rota-Stabelli O."/>
            <person name="Schou M.F."/>
            <person name="Serga S.V."/>
            <person name="Stamenkovic-Radak M."/>
            <person name="Tanaskovic M."/>
            <person name="Veselinovic M.S."/>
            <person name="Vieira J."/>
            <person name="Vieira C.P."/>
            <person name="Kapun M."/>
            <person name="Flatt T."/>
            <person name="Gonzalez J."/>
            <person name="Staubach F."/>
            <person name="Obbard D.J."/>
        </authorList>
    </citation>
    <scope>NUCLEOTIDE SEQUENCE</scope>
    <source>
        <strain evidence="1">Filamentous_ES_Gim_15_30_pool</strain>
    </source>
</reference>
<dbReference type="InterPro" id="IPR036412">
    <property type="entry name" value="HAD-like_sf"/>
</dbReference>
<sequence>MSNLNVEISSDVEDDERDLIPCWGRPRIYFNNYDKIIPSSKRKKLNNAKEERNPFYNPNTNGNFSSLNIPMAVFVVDLDETLIDDRYKPFPNSDQFLINLHKRGPLILWTAGNKEHVLRYQKSIYIWPFARVLTKLYKCTKSVSQIKQYCPAFITSNVPIILIDDNVNNLKTSGYDITINCQKFYFTHAETSKYSINYTKMLEVIDKEIHDWQHRRQQIQSSSIARNNDIVEVSSDNE</sequence>
<dbReference type="EMBL" id="MT496833">
    <property type="protein sequence ID" value="QKN22470.1"/>
    <property type="molecule type" value="Genomic_DNA"/>
</dbReference>